<sequence>MLLMWDKRVVEQLDVAKGEFTLSCKFKYVEAELEWMYSGVYGPNRDSDKRLLWEELAGIKSWWSLPWCIGGDFNVVRFPNERRAGGGISSAMWEFSDFILDQGLLDLPLVGGRFTWSSNKKNPSISRLDRFLVSPKWDTQFSTAVQSLLPQTLSDHSPILLDCGHNWGSSSHILSQKLMALKADLKQWNKEVFGDVGVQERTYHEDCCGELHKVMDLDEISWRQKSRVLWLKKGDRNTKFFHRMANSHRRNNFIGCLNVEGTLTLDPKEVEEGIVQYYRQLYCETIPWCPTLTGLSFQTLVSKEANSLVLSFGEDKVLEAVQCMFGDKAPGPNGFTMAFYQACWGVVKTDVMRVMHHFHQYGTFARSLNATFVVLIPKKAGTTEVKDFRPITLVGSMYKIISKVLANQLKGVLGGLLSQSQNAFIQGRQILDLVLIASECVDSRLRDETPGILCKLDLEKAYDHINWDFLLALLHKCGFLETWRKWIHFCISTVSFSIMINGSSCGFFESSRGLCQRDSLSPLLFVVVMEVLNKLLVKAKEGHFLRGFAVQGRNNNPLMISYLLFPNDTLIFCDADIDQIGYLKCTLFCFEAVSGLRVNLSKSEMVPIGNVPNIQELAAMLDCRISALPMNYLGLPLGARYKSKAFWDSVLEKMGRKLAGWKKIYLSKGARLTLIKSTVSSLPIYFLSLFPIPASVNRRIEKMQCEFLWGGIGEASKFLMGVGAWGLLMVLMLDIWCGEVTLSRAFPLFFRIAQSREAQDANYLCWQNGVPQWDVHQSQKDRVCWGPSRNGCFEVKSYYHILSLNTPLGFPWKSIWKVGAPPRVAFFVWIAAHGKILTMDNLRKRHICIVNWCCMCKHSGESPNHLLFYCEIAQSLWSMVFCLIGVVWVMPRSVVEVMVSWMGSFRKSSHADVWGAVPLCVMWVLWRERNLRVFEGQERTVLDLLHCSSSYSPSYFEEFLDSCTLL</sequence>
<dbReference type="PANTHER" id="PTHR33116">
    <property type="entry name" value="REVERSE TRANSCRIPTASE ZINC-BINDING DOMAIN-CONTAINING PROTEIN-RELATED-RELATED"/>
    <property type="match status" value="1"/>
</dbReference>
<dbReference type="InterPro" id="IPR026960">
    <property type="entry name" value="RVT-Znf"/>
</dbReference>
<dbReference type="AlphaFoldDB" id="A0A2N9EN75"/>
<reference evidence="2" key="1">
    <citation type="submission" date="2018-02" db="EMBL/GenBank/DDBJ databases">
        <authorList>
            <person name="Cohen D.B."/>
            <person name="Kent A.D."/>
        </authorList>
    </citation>
    <scope>NUCLEOTIDE SEQUENCE</scope>
</reference>
<dbReference type="SUPFAM" id="SSF56219">
    <property type="entry name" value="DNase I-like"/>
    <property type="match status" value="1"/>
</dbReference>
<dbReference type="EMBL" id="OIVN01000442">
    <property type="protein sequence ID" value="SPC80286.1"/>
    <property type="molecule type" value="Genomic_DNA"/>
</dbReference>
<name>A0A2N9EN75_FAGSY</name>
<proteinExistence type="predicted"/>
<evidence type="ECO:0000259" key="1">
    <source>
        <dbReference type="PROSITE" id="PS50878"/>
    </source>
</evidence>
<protein>
    <recommendedName>
        <fullName evidence="1">Reverse transcriptase domain-containing protein</fullName>
    </recommendedName>
</protein>
<evidence type="ECO:0000313" key="2">
    <source>
        <dbReference type="EMBL" id="SPC80286.1"/>
    </source>
</evidence>
<feature type="domain" description="Reverse transcriptase" evidence="1">
    <location>
        <begin position="357"/>
        <end position="637"/>
    </location>
</feature>
<dbReference type="InterPro" id="IPR005135">
    <property type="entry name" value="Endo/exonuclease/phosphatase"/>
</dbReference>
<dbReference type="Pfam" id="PF03372">
    <property type="entry name" value="Exo_endo_phos"/>
    <property type="match status" value="1"/>
</dbReference>
<dbReference type="Pfam" id="PF13966">
    <property type="entry name" value="zf-RVT"/>
    <property type="match status" value="1"/>
</dbReference>
<gene>
    <name evidence="2" type="ORF">FSB_LOCUS8168</name>
</gene>
<dbReference type="CDD" id="cd01650">
    <property type="entry name" value="RT_nLTR_like"/>
    <property type="match status" value="1"/>
</dbReference>
<dbReference type="InterPro" id="IPR000477">
    <property type="entry name" value="RT_dom"/>
</dbReference>
<accession>A0A2N9EN75</accession>
<organism evidence="2">
    <name type="scientific">Fagus sylvatica</name>
    <name type="common">Beechnut</name>
    <dbReference type="NCBI Taxonomy" id="28930"/>
    <lineage>
        <taxon>Eukaryota</taxon>
        <taxon>Viridiplantae</taxon>
        <taxon>Streptophyta</taxon>
        <taxon>Embryophyta</taxon>
        <taxon>Tracheophyta</taxon>
        <taxon>Spermatophyta</taxon>
        <taxon>Magnoliopsida</taxon>
        <taxon>eudicotyledons</taxon>
        <taxon>Gunneridae</taxon>
        <taxon>Pentapetalae</taxon>
        <taxon>rosids</taxon>
        <taxon>fabids</taxon>
        <taxon>Fagales</taxon>
        <taxon>Fagaceae</taxon>
        <taxon>Fagus</taxon>
    </lineage>
</organism>
<dbReference type="PANTHER" id="PTHR33116:SF78">
    <property type="entry name" value="OS12G0587133 PROTEIN"/>
    <property type="match status" value="1"/>
</dbReference>
<dbReference type="GO" id="GO:0003824">
    <property type="term" value="F:catalytic activity"/>
    <property type="evidence" value="ECO:0007669"/>
    <property type="project" value="InterPro"/>
</dbReference>
<dbReference type="PROSITE" id="PS50878">
    <property type="entry name" value="RT_POL"/>
    <property type="match status" value="1"/>
</dbReference>
<dbReference type="Gene3D" id="3.60.10.10">
    <property type="entry name" value="Endonuclease/exonuclease/phosphatase"/>
    <property type="match status" value="1"/>
</dbReference>
<dbReference type="InterPro" id="IPR036691">
    <property type="entry name" value="Endo/exonu/phosph_ase_sf"/>
</dbReference>
<dbReference type="Pfam" id="PF00078">
    <property type="entry name" value="RVT_1"/>
    <property type="match status" value="1"/>
</dbReference>